<keyword evidence="4" id="KW-0963">Cytoplasm</keyword>
<dbReference type="FunFam" id="3.40.50.1580:FF:000012">
    <property type="entry name" value="Probable 6-oxopurine nucleoside phosphorylase"/>
    <property type="match status" value="1"/>
</dbReference>
<evidence type="ECO:0000313" key="6">
    <source>
        <dbReference type="EMBL" id="KAK9884239.1"/>
    </source>
</evidence>
<dbReference type="CDD" id="cd09010">
    <property type="entry name" value="MTAP_SsMTAPII_like_MTIP"/>
    <property type="match status" value="1"/>
</dbReference>
<dbReference type="Gene3D" id="3.40.50.1580">
    <property type="entry name" value="Nucleoside phosphorylase domain"/>
    <property type="match status" value="1"/>
</dbReference>
<keyword evidence="3 4" id="KW-0660">Purine salvage</keyword>
<sequence length="277" mass="30861">MSYLIKVGIIGGTGLDNPDILKNREEKQVTTPFGDPSDKLILGEISGVPCVLLARHGRLHNLLPGDVNYRANIWALKQEGCTQIIVTTATGSLREDYKPGDLVILDNFIDRTHGRKQTFYDGSCPELKGFCHIPMEPAYCAKLRNLIISTASNINIFCHPVGTIMAIDGPRFSSRAESLMFRQWGADVISMTTCPEVVLAKEAGISYAAIALVTDYDCWRPNTEHVSHDLVLKNFQKNVVKLISLISATIEQMPKEDWSDTIKKHLEFAEKSVWITN</sequence>
<protein>
    <recommendedName>
        <fullName evidence="4">Purine nucleoside phosphorylase</fullName>
        <shortName evidence="4">PNP</shortName>
        <ecNumber evidence="4">2.4.2.1</ecNumber>
    </recommendedName>
</protein>
<dbReference type="GO" id="GO:0019509">
    <property type="term" value="P:L-methionine salvage from methylthioadenosine"/>
    <property type="evidence" value="ECO:0007669"/>
    <property type="project" value="TreeGrafter"/>
</dbReference>
<reference evidence="6 7" key="1">
    <citation type="submission" date="2023-03" db="EMBL/GenBank/DDBJ databases">
        <title>Genome insight into feeding habits of ladybird beetles.</title>
        <authorList>
            <person name="Li H.-S."/>
            <person name="Huang Y.-H."/>
            <person name="Pang H."/>
        </authorList>
    </citation>
    <scope>NUCLEOTIDE SEQUENCE [LARGE SCALE GENOMIC DNA]</scope>
    <source>
        <strain evidence="6">SYSU_2023b</strain>
        <tissue evidence="6">Whole body</tissue>
    </source>
</reference>
<dbReference type="HAMAP" id="MF_01963">
    <property type="entry name" value="MTAP"/>
    <property type="match status" value="1"/>
</dbReference>
<evidence type="ECO:0000256" key="3">
    <source>
        <dbReference type="ARBA" id="ARBA00022726"/>
    </source>
</evidence>
<evidence type="ECO:0000256" key="1">
    <source>
        <dbReference type="ARBA" id="ARBA00022676"/>
    </source>
</evidence>
<comment type="function">
    <text evidence="4">Purine nucleoside phosphorylase involved in purine salvage.</text>
</comment>
<dbReference type="GO" id="GO:0006166">
    <property type="term" value="P:purine ribonucleoside salvage"/>
    <property type="evidence" value="ECO:0007669"/>
    <property type="project" value="UniProtKB-UniRule"/>
</dbReference>
<dbReference type="InterPro" id="IPR035994">
    <property type="entry name" value="Nucleoside_phosphorylase_sf"/>
</dbReference>
<dbReference type="InterPro" id="IPR018099">
    <property type="entry name" value="Purine_phosphorylase-2_CS"/>
</dbReference>
<gene>
    <name evidence="6" type="ORF">WA026_005189</name>
</gene>
<comment type="catalytic activity">
    <reaction evidence="4">
        <text>a purine D-ribonucleoside + phosphate = a purine nucleobase + alpha-D-ribose 1-phosphate</text>
        <dbReference type="Rhea" id="RHEA:19805"/>
        <dbReference type="ChEBI" id="CHEBI:26386"/>
        <dbReference type="ChEBI" id="CHEBI:43474"/>
        <dbReference type="ChEBI" id="CHEBI:57720"/>
        <dbReference type="ChEBI" id="CHEBI:142355"/>
        <dbReference type="EC" id="2.4.2.1"/>
    </reaction>
</comment>
<dbReference type="InterPro" id="IPR010044">
    <property type="entry name" value="MTAP"/>
</dbReference>
<organism evidence="6 7">
    <name type="scientific">Henosepilachna vigintioctopunctata</name>
    <dbReference type="NCBI Taxonomy" id="420089"/>
    <lineage>
        <taxon>Eukaryota</taxon>
        <taxon>Metazoa</taxon>
        <taxon>Ecdysozoa</taxon>
        <taxon>Arthropoda</taxon>
        <taxon>Hexapoda</taxon>
        <taxon>Insecta</taxon>
        <taxon>Pterygota</taxon>
        <taxon>Neoptera</taxon>
        <taxon>Endopterygota</taxon>
        <taxon>Coleoptera</taxon>
        <taxon>Polyphaga</taxon>
        <taxon>Cucujiformia</taxon>
        <taxon>Coccinelloidea</taxon>
        <taxon>Coccinellidae</taxon>
        <taxon>Epilachninae</taxon>
        <taxon>Epilachnini</taxon>
        <taxon>Henosepilachna</taxon>
    </lineage>
</organism>
<feature type="binding site" evidence="4">
    <location>
        <position position="13"/>
    </location>
    <ligand>
        <name>phosphate</name>
        <dbReference type="ChEBI" id="CHEBI:43474"/>
    </ligand>
</feature>
<dbReference type="PANTHER" id="PTHR42679:SF2">
    <property type="entry name" value="S-METHYL-5'-THIOADENOSINE PHOSPHORYLASE"/>
    <property type="match status" value="1"/>
</dbReference>
<name>A0AAW1UMF3_9CUCU</name>
<feature type="binding site" evidence="4">
    <location>
        <position position="191"/>
    </location>
    <ligand>
        <name>substrate</name>
    </ligand>
</feature>
<feature type="site" description="Important for substrate specificity" evidence="4">
    <location>
        <position position="173"/>
    </location>
</feature>
<comment type="similarity">
    <text evidence="4">Belongs to the PNP/MTAP phosphorylase family. MTAP subfamily.</text>
</comment>
<keyword evidence="4" id="KW-0539">Nucleus</keyword>
<dbReference type="EC" id="2.4.2.1" evidence="4"/>
<comment type="miscellaneous">
    <text evidence="4">Although this enzyme belongs to the family of MTA phosphorylases based on sequence homology, it lacks several conserved amino acids in the substrate binding pocket that confer specificity towards MTA.</text>
</comment>
<feature type="binding site" evidence="4">
    <location>
        <begin position="88"/>
        <end position="89"/>
    </location>
    <ligand>
        <name>phosphate</name>
        <dbReference type="ChEBI" id="CHEBI:43474"/>
    </ligand>
</feature>
<accession>A0AAW1UMF3</accession>
<comment type="subunit">
    <text evidence="4">Homotrimer.</text>
</comment>
<dbReference type="NCBIfam" id="TIGR01694">
    <property type="entry name" value="MTAP"/>
    <property type="match status" value="1"/>
</dbReference>
<evidence type="ECO:0000313" key="7">
    <source>
        <dbReference type="Proteomes" id="UP001431783"/>
    </source>
</evidence>
<dbReference type="PANTHER" id="PTHR42679">
    <property type="entry name" value="S-METHYL-5'-THIOADENOSINE PHOSPHORYLASE"/>
    <property type="match status" value="1"/>
</dbReference>
<evidence type="ECO:0000256" key="4">
    <source>
        <dbReference type="HAMAP-Rule" id="MF_03155"/>
    </source>
</evidence>
<dbReference type="AlphaFoldDB" id="A0AAW1UMF3"/>
<feature type="binding site" evidence="4">
    <location>
        <begin position="215"/>
        <end position="217"/>
    </location>
    <ligand>
        <name>substrate</name>
    </ligand>
</feature>
<comment type="caution">
    <text evidence="6">The sequence shown here is derived from an EMBL/GenBank/DDBJ whole genome shotgun (WGS) entry which is preliminary data.</text>
</comment>
<dbReference type="SUPFAM" id="SSF53167">
    <property type="entry name" value="Purine and uridine phosphorylases"/>
    <property type="match status" value="1"/>
</dbReference>
<dbReference type="GO" id="GO:0005634">
    <property type="term" value="C:nucleus"/>
    <property type="evidence" value="ECO:0007669"/>
    <property type="project" value="UniProtKB-SubCell"/>
</dbReference>
<feature type="binding site" evidence="4">
    <location>
        <begin position="55"/>
        <end position="56"/>
    </location>
    <ligand>
        <name>phosphate</name>
        <dbReference type="ChEBI" id="CHEBI:43474"/>
    </ligand>
</feature>
<dbReference type="EMBL" id="JARQZJ010000092">
    <property type="protein sequence ID" value="KAK9884239.1"/>
    <property type="molecule type" value="Genomic_DNA"/>
</dbReference>
<dbReference type="GO" id="GO:0017061">
    <property type="term" value="F:S-methyl-5-thioadenosine phosphorylase activity"/>
    <property type="evidence" value="ECO:0007669"/>
    <property type="project" value="InterPro"/>
</dbReference>
<dbReference type="GO" id="GO:0005829">
    <property type="term" value="C:cytosol"/>
    <property type="evidence" value="ECO:0007669"/>
    <property type="project" value="TreeGrafter"/>
</dbReference>
<comment type="pathway">
    <text evidence="4">Purine metabolism; purine nucleoside salvage.</text>
</comment>
<proteinExistence type="inferred from homology"/>
<dbReference type="PROSITE" id="PS01240">
    <property type="entry name" value="PNP_MTAP_2"/>
    <property type="match status" value="1"/>
</dbReference>
<comment type="subcellular location">
    <subcellularLocation>
        <location evidence="4">Cytoplasm</location>
    </subcellularLocation>
    <subcellularLocation>
        <location evidence="4">Nucleus</location>
    </subcellularLocation>
</comment>
<dbReference type="InterPro" id="IPR000845">
    <property type="entry name" value="Nucleoside_phosphorylase_d"/>
</dbReference>
<feature type="domain" description="Nucleoside phosphorylase" evidence="5">
    <location>
        <begin position="6"/>
        <end position="250"/>
    </location>
</feature>
<feature type="binding site" evidence="4">
    <location>
        <position position="192"/>
    </location>
    <ligand>
        <name>phosphate</name>
        <dbReference type="ChEBI" id="CHEBI:43474"/>
    </ligand>
</feature>
<feature type="site" description="Important for substrate specificity" evidence="4">
    <location>
        <position position="228"/>
    </location>
</feature>
<dbReference type="Pfam" id="PF01048">
    <property type="entry name" value="PNP_UDP_1"/>
    <property type="match status" value="1"/>
</dbReference>
<evidence type="ECO:0000259" key="5">
    <source>
        <dbReference type="Pfam" id="PF01048"/>
    </source>
</evidence>
<dbReference type="Proteomes" id="UP001431783">
    <property type="component" value="Unassembled WGS sequence"/>
</dbReference>
<keyword evidence="1 4" id="KW-0328">Glycosyltransferase</keyword>
<keyword evidence="7" id="KW-1185">Reference proteome</keyword>
<evidence type="ECO:0000256" key="2">
    <source>
        <dbReference type="ARBA" id="ARBA00022679"/>
    </source>
</evidence>
<keyword evidence="2 4" id="KW-0808">Transferase</keyword>